<organism evidence="2 3">
    <name type="scientific">Halogranum salarium B-1</name>
    <dbReference type="NCBI Taxonomy" id="1210908"/>
    <lineage>
        <taxon>Archaea</taxon>
        <taxon>Methanobacteriati</taxon>
        <taxon>Methanobacteriota</taxon>
        <taxon>Stenosarchaea group</taxon>
        <taxon>Halobacteria</taxon>
        <taxon>Halobacteriales</taxon>
        <taxon>Haloferacaceae</taxon>
    </lineage>
</organism>
<gene>
    <name evidence="2" type="ORF">HSB1_01490</name>
</gene>
<reference evidence="2 3" key="1">
    <citation type="journal article" date="2012" name="J. Bacteriol.">
        <title>Draft Genome Sequence of the Extremely Halophilic Archaeon Halogranum salarium B-1T.</title>
        <authorList>
            <person name="Kim K.K."/>
            <person name="Lee K.C."/>
            <person name="Lee J.S."/>
        </authorList>
    </citation>
    <scope>NUCLEOTIDE SEQUENCE [LARGE SCALE GENOMIC DNA]</scope>
    <source>
        <strain evidence="2 3">B-1</strain>
    </source>
</reference>
<feature type="compositionally biased region" description="Polar residues" evidence="1">
    <location>
        <begin position="35"/>
        <end position="52"/>
    </location>
</feature>
<comment type="caution">
    <text evidence="2">The sequence shown here is derived from an EMBL/GenBank/DDBJ whole genome shotgun (WGS) entry which is preliminary data.</text>
</comment>
<sequence length="353" mass="38645">MTPRDIYRLARNEVSMRRRALLSTLGVTVLAGCTANDSVGNTGDRTASSTDSLEPATAPATATPDATDVGVSPAEAAGPPWDDDVKRVVSWADVTESTPIALRPPTQQASLPGATFEFTLANDTDVRFETNFYGWSVWKQVDEAWFHVAPTAWPVPLMTLESGESHTWTVTVDNSELHRDIMWVEGTEDLSLAGLGGGTYAFTIDGWFASQDYDQSLGFASQFVLDGDPVELVPTNEVTGTTREGDTVVVETSHGAGDDSRRAAFVVERLGDESVESQESDVRRLITEQALRDRELRNTLPFFEEGVETVRLEEQNSSWPIFGLDEPRVIEYEGVQYRLSAEELSASAAQTDQ</sequence>
<feature type="region of interest" description="Disordered" evidence="1">
    <location>
        <begin position="34"/>
        <end position="82"/>
    </location>
</feature>
<dbReference type="EMBL" id="ALJD01000002">
    <property type="protein sequence ID" value="EJN61108.1"/>
    <property type="molecule type" value="Genomic_DNA"/>
</dbReference>
<evidence type="ECO:0000313" key="2">
    <source>
        <dbReference type="EMBL" id="EJN61108.1"/>
    </source>
</evidence>
<name>J3A6I3_9EURY</name>
<dbReference type="eggNOG" id="arCOG09122">
    <property type="taxonomic scope" value="Archaea"/>
</dbReference>
<dbReference type="Proteomes" id="UP000007813">
    <property type="component" value="Unassembled WGS sequence"/>
</dbReference>
<accession>J3A6I3</accession>
<evidence type="ECO:0000256" key="1">
    <source>
        <dbReference type="SAM" id="MobiDB-lite"/>
    </source>
</evidence>
<dbReference type="AlphaFoldDB" id="J3A6I3"/>
<protein>
    <submittedName>
        <fullName evidence="2">Uncharacterized protein</fullName>
    </submittedName>
</protein>
<dbReference type="PROSITE" id="PS51257">
    <property type="entry name" value="PROKAR_LIPOPROTEIN"/>
    <property type="match status" value="1"/>
</dbReference>
<proteinExistence type="predicted"/>
<evidence type="ECO:0000313" key="3">
    <source>
        <dbReference type="Proteomes" id="UP000007813"/>
    </source>
</evidence>
<feature type="compositionally biased region" description="Low complexity" evidence="1">
    <location>
        <begin position="55"/>
        <end position="68"/>
    </location>
</feature>